<comment type="similarity">
    <text evidence="1">Belongs to the pectinesterase family.</text>
</comment>
<comment type="caution">
    <text evidence="7">The sequence shown here is derived from an EMBL/GenBank/DDBJ whole genome shotgun (WGS) entry which is preliminary data.</text>
</comment>
<evidence type="ECO:0000256" key="2">
    <source>
        <dbReference type="ARBA" id="ARBA00022801"/>
    </source>
</evidence>
<dbReference type="EMBL" id="BAAAPE010000016">
    <property type="protein sequence ID" value="GAA2097334.1"/>
    <property type="molecule type" value="Genomic_DNA"/>
</dbReference>
<evidence type="ECO:0000259" key="6">
    <source>
        <dbReference type="Pfam" id="PF01095"/>
    </source>
</evidence>
<feature type="region of interest" description="Disordered" evidence="4">
    <location>
        <begin position="254"/>
        <end position="295"/>
    </location>
</feature>
<dbReference type="Proteomes" id="UP001500016">
    <property type="component" value="Unassembled WGS sequence"/>
</dbReference>
<name>A0ABN2WQW4_9ACTN</name>
<evidence type="ECO:0000256" key="4">
    <source>
        <dbReference type="SAM" id="MobiDB-lite"/>
    </source>
</evidence>
<proteinExistence type="inferred from homology"/>
<evidence type="ECO:0000313" key="8">
    <source>
        <dbReference type="Proteomes" id="UP001500016"/>
    </source>
</evidence>
<gene>
    <name evidence="7" type="ORF">GCM10009801_67590</name>
</gene>
<keyword evidence="3" id="KW-0063">Aspartyl esterase</keyword>
<dbReference type="SUPFAM" id="SSF51126">
    <property type="entry name" value="Pectin lyase-like"/>
    <property type="match status" value="1"/>
</dbReference>
<feature type="chain" id="PRO_5045986655" description="Pectinesterase catalytic domain-containing protein" evidence="5">
    <location>
        <begin position="18"/>
        <end position="295"/>
    </location>
</feature>
<protein>
    <recommendedName>
        <fullName evidence="6">Pectinesterase catalytic domain-containing protein</fullName>
    </recommendedName>
</protein>
<evidence type="ECO:0000256" key="5">
    <source>
        <dbReference type="SAM" id="SignalP"/>
    </source>
</evidence>
<dbReference type="InterPro" id="IPR012334">
    <property type="entry name" value="Pectin_lyas_fold"/>
</dbReference>
<keyword evidence="5" id="KW-0732">Signal</keyword>
<dbReference type="Pfam" id="PF01095">
    <property type="entry name" value="Pectinesterase"/>
    <property type="match status" value="1"/>
</dbReference>
<accession>A0ABN2WQW4</accession>
<dbReference type="InterPro" id="IPR011050">
    <property type="entry name" value="Pectin_lyase_fold/virulence"/>
</dbReference>
<dbReference type="Gene3D" id="2.160.20.10">
    <property type="entry name" value="Single-stranded right-handed beta-helix, Pectin lyase-like"/>
    <property type="match status" value="1"/>
</dbReference>
<feature type="domain" description="Pectinesterase catalytic" evidence="6">
    <location>
        <begin position="56"/>
        <end position="264"/>
    </location>
</feature>
<feature type="signal peptide" evidence="5">
    <location>
        <begin position="1"/>
        <end position="17"/>
    </location>
</feature>
<dbReference type="InterPro" id="IPR000070">
    <property type="entry name" value="Pectinesterase_cat"/>
</dbReference>
<dbReference type="PANTHER" id="PTHR31321:SF57">
    <property type="entry name" value="PECTINESTERASE 53-RELATED"/>
    <property type="match status" value="1"/>
</dbReference>
<reference evidence="7 8" key="1">
    <citation type="journal article" date="2019" name="Int. J. Syst. Evol. Microbiol.">
        <title>The Global Catalogue of Microorganisms (GCM) 10K type strain sequencing project: providing services to taxonomists for standard genome sequencing and annotation.</title>
        <authorList>
            <consortium name="The Broad Institute Genomics Platform"/>
            <consortium name="The Broad Institute Genome Sequencing Center for Infectious Disease"/>
            <person name="Wu L."/>
            <person name="Ma J."/>
        </authorList>
    </citation>
    <scope>NUCLEOTIDE SEQUENCE [LARGE SCALE GENOMIC DNA]</scope>
    <source>
        <strain evidence="7 8">JCM 15478</strain>
    </source>
</reference>
<organism evidence="7 8">
    <name type="scientific">Streptomyces albiaxialis</name>
    <dbReference type="NCBI Taxonomy" id="329523"/>
    <lineage>
        <taxon>Bacteria</taxon>
        <taxon>Bacillati</taxon>
        <taxon>Actinomycetota</taxon>
        <taxon>Actinomycetes</taxon>
        <taxon>Kitasatosporales</taxon>
        <taxon>Streptomycetaceae</taxon>
        <taxon>Streptomyces</taxon>
    </lineage>
</organism>
<evidence type="ECO:0000256" key="1">
    <source>
        <dbReference type="ARBA" id="ARBA00008891"/>
    </source>
</evidence>
<keyword evidence="2" id="KW-0378">Hydrolase</keyword>
<sequence length="295" mass="30617">MAGVPLAVTVVAATALAYGTGFGAFGEGTADRAAAAPAASWADDTADGFASMDARGQNGTYSATVALLADDTQMRHLTVANDFDEKAHQDLEGQQAVALRTGGDRVFLDGLVVTGDQDTLMLDAASASGSAKARSRVYVRNSHVTGNVDFVFGRATAVLDRSVLTLKKRWDGGSTGYVTAPGTPAGRPGFLITRSRIAGDVADGGFHLGRPWHAGGDASLDPQTTVRDTALGGAVKSAPWTDMGGFSWKDDRFAEYGNTGEGAGPASEDRPHLTDEQAAAQDTAHWLGDWTPKAE</sequence>
<evidence type="ECO:0000256" key="3">
    <source>
        <dbReference type="ARBA" id="ARBA00023085"/>
    </source>
</evidence>
<keyword evidence="8" id="KW-1185">Reference proteome</keyword>
<dbReference type="PANTHER" id="PTHR31321">
    <property type="entry name" value="ACYL-COA THIOESTER HYDROLASE YBHC-RELATED"/>
    <property type="match status" value="1"/>
</dbReference>
<evidence type="ECO:0000313" key="7">
    <source>
        <dbReference type="EMBL" id="GAA2097334.1"/>
    </source>
</evidence>